<name>A0A2P2KAD2_RHIMU</name>
<dbReference type="Pfam" id="PF01693">
    <property type="entry name" value="Cauli_VI"/>
    <property type="match status" value="1"/>
</dbReference>
<dbReference type="GO" id="GO:0004523">
    <property type="term" value="F:RNA-DNA hybrid ribonuclease activity"/>
    <property type="evidence" value="ECO:0007669"/>
    <property type="project" value="InterPro"/>
</dbReference>
<organism evidence="2">
    <name type="scientific">Rhizophora mucronata</name>
    <name type="common">Asiatic mangrove</name>
    <dbReference type="NCBI Taxonomy" id="61149"/>
    <lineage>
        <taxon>Eukaryota</taxon>
        <taxon>Viridiplantae</taxon>
        <taxon>Streptophyta</taxon>
        <taxon>Embryophyta</taxon>
        <taxon>Tracheophyta</taxon>
        <taxon>Spermatophyta</taxon>
        <taxon>Magnoliopsida</taxon>
        <taxon>eudicotyledons</taxon>
        <taxon>Gunneridae</taxon>
        <taxon>Pentapetalae</taxon>
        <taxon>rosids</taxon>
        <taxon>fabids</taxon>
        <taxon>Malpighiales</taxon>
        <taxon>Rhizophoraceae</taxon>
        <taxon>Rhizophora</taxon>
    </lineage>
</organism>
<protein>
    <submittedName>
        <fullName evidence="2">Uncharacterized protein MANES_15G104700</fullName>
    </submittedName>
</protein>
<sequence>MTFLPRISSYAASILGRQSHLVCRIFPCWKTTFDISGAAQAVNLEFLSTAVRVQCYSSQQATLKSSWKKKRSDPKKVPATAVVEQDKNDANNVFFVVRKGDVVGVYKNFSECQAQVGSSICDPPVSIYKGLNLPKGTEEFLVSRGLKNALYTIRAGDLKEDLFGTLVPCPFQEADISTLSLTDPLKNHIKFDIQAEAQPLSQDPHSCILEFDGASRGNPGPAGAGAVLRRDDGSLICRLRKGLGKATNNAAEYGAIILGLEHALMKGYTKIRVQGDSKLVCLQVQGSWEARHPNITGLYEQTKMLMTRFNSFQISHMQRKHNMEADAEANLAIALAGEITGLKTPPSQFYVHNR</sequence>
<reference evidence="2" key="1">
    <citation type="submission" date="2018-02" db="EMBL/GenBank/DDBJ databases">
        <title>Rhizophora mucronata_Transcriptome.</title>
        <authorList>
            <person name="Meera S.P."/>
            <person name="Sreeshan A."/>
            <person name="Augustine A."/>
        </authorList>
    </citation>
    <scope>NUCLEOTIDE SEQUENCE</scope>
    <source>
        <tissue evidence="2">Leaf</tissue>
    </source>
</reference>
<dbReference type="PANTHER" id="PTHR46387">
    <property type="entry name" value="POLYNUCLEOTIDYL TRANSFERASE, RIBONUCLEASE H-LIKE SUPERFAMILY PROTEIN"/>
    <property type="match status" value="1"/>
</dbReference>
<proteinExistence type="predicted"/>
<dbReference type="CDD" id="cd09279">
    <property type="entry name" value="RNase_HI_like"/>
    <property type="match status" value="1"/>
</dbReference>
<dbReference type="Gene3D" id="3.30.420.10">
    <property type="entry name" value="Ribonuclease H-like superfamily/Ribonuclease H"/>
    <property type="match status" value="1"/>
</dbReference>
<dbReference type="GO" id="GO:0003676">
    <property type="term" value="F:nucleic acid binding"/>
    <property type="evidence" value="ECO:0007669"/>
    <property type="project" value="InterPro"/>
</dbReference>
<dbReference type="EMBL" id="GGEC01022168">
    <property type="protein sequence ID" value="MBX02652.1"/>
    <property type="molecule type" value="Transcribed_RNA"/>
</dbReference>
<dbReference type="PANTHER" id="PTHR46387:SF2">
    <property type="entry name" value="RIBONUCLEASE HI"/>
    <property type="match status" value="1"/>
</dbReference>
<dbReference type="InterPro" id="IPR011320">
    <property type="entry name" value="RNase_H1_N"/>
</dbReference>
<dbReference type="InterPro" id="IPR012337">
    <property type="entry name" value="RNaseH-like_sf"/>
</dbReference>
<accession>A0A2P2KAD2</accession>
<feature type="domain" description="RNase H type-1" evidence="1">
    <location>
        <begin position="203"/>
        <end position="334"/>
    </location>
</feature>
<dbReference type="FunFam" id="3.30.420.10:FF:000076">
    <property type="entry name" value="RBR-type E3 ubiquitin transferase"/>
    <property type="match status" value="1"/>
</dbReference>
<dbReference type="SUPFAM" id="SSF53098">
    <property type="entry name" value="Ribonuclease H-like"/>
    <property type="match status" value="1"/>
</dbReference>
<evidence type="ECO:0000313" key="2">
    <source>
        <dbReference type="EMBL" id="MBX02652.1"/>
    </source>
</evidence>
<dbReference type="InterPro" id="IPR002156">
    <property type="entry name" value="RNaseH_domain"/>
</dbReference>
<dbReference type="AlphaFoldDB" id="A0A2P2KAD2"/>
<dbReference type="InterPro" id="IPR036397">
    <property type="entry name" value="RNaseH_sf"/>
</dbReference>
<dbReference type="PROSITE" id="PS50879">
    <property type="entry name" value="RNASE_H_1"/>
    <property type="match status" value="1"/>
</dbReference>
<evidence type="ECO:0000259" key="1">
    <source>
        <dbReference type="PROSITE" id="PS50879"/>
    </source>
</evidence>
<dbReference type="Pfam" id="PF13456">
    <property type="entry name" value="RVT_3"/>
    <property type="match status" value="1"/>
</dbReference>